<protein>
    <submittedName>
        <fullName evidence="1">Uncharacterized protein</fullName>
    </submittedName>
</protein>
<name>A0A919VA48_9ACTN</name>
<accession>A0A919VA48</accession>
<proteinExistence type="predicted"/>
<gene>
    <name evidence="1" type="ORF">Ssi02_63090</name>
</gene>
<dbReference type="RefSeq" id="WP_204031108.1">
    <property type="nucleotide sequence ID" value="NZ_BOOW01000042.1"/>
</dbReference>
<dbReference type="Proteomes" id="UP000606172">
    <property type="component" value="Unassembled WGS sequence"/>
</dbReference>
<sequence length="156" mass="17535">MKYVRVEPLQDLFGYMHDPQPYLEILPQLAAQMPLGAAEYASAPGHYDFGSTKCVKDLTFGWTSLQDASGALSLKIYFEPNEWKHESGLLIEYADVQKFQIETNHADHSLKKMGSMQLDEVLPSSYGLTHEFAFTGGTLMVTAKDLDATWTDKIPR</sequence>
<comment type="caution">
    <text evidence="1">The sequence shown here is derived from an EMBL/GenBank/DDBJ whole genome shotgun (WGS) entry which is preliminary data.</text>
</comment>
<dbReference type="EMBL" id="BOOW01000042">
    <property type="protein sequence ID" value="GII96078.1"/>
    <property type="molecule type" value="Genomic_DNA"/>
</dbReference>
<evidence type="ECO:0000313" key="2">
    <source>
        <dbReference type="Proteomes" id="UP000606172"/>
    </source>
</evidence>
<organism evidence="1 2">
    <name type="scientific">Sinosporangium siamense</name>
    <dbReference type="NCBI Taxonomy" id="1367973"/>
    <lineage>
        <taxon>Bacteria</taxon>
        <taxon>Bacillati</taxon>
        <taxon>Actinomycetota</taxon>
        <taxon>Actinomycetes</taxon>
        <taxon>Streptosporangiales</taxon>
        <taxon>Streptosporangiaceae</taxon>
        <taxon>Sinosporangium</taxon>
    </lineage>
</organism>
<reference evidence="1" key="1">
    <citation type="submission" date="2021-01" db="EMBL/GenBank/DDBJ databases">
        <title>Whole genome shotgun sequence of Sinosporangium siamense NBRC 109515.</title>
        <authorList>
            <person name="Komaki H."/>
            <person name="Tamura T."/>
        </authorList>
    </citation>
    <scope>NUCLEOTIDE SEQUENCE</scope>
    <source>
        <strain evidence="1">NBRC 109515</strain>
    </source>
</reference>
<keyword evidence="2" id="KW-1185">Reference proteome</keyword>
<evidence type="ECO:0000313" key="1">
    <source>
        <dbReference type="EMBL" id="GII96078.1"/>
    </source>
</evidence>
<dbReference type="AlphaFoldDB" id="A0A919VA48"/>